<evidence type="ECO:0000313" key="13">
    <source>
        <dbReference type="EMBL" id="MSS81339.1"/>
    </source>
</evidence>
<dbReference type="OrthoDB" id="9809412at2"/>
<evidence type="ECO:0000256" key="2">
    <source>
        <dbReference type="ARBA" id="ARBA00005099"/>
    </source>
</evidence>
<keyword evidence="6 11" id="KW-0808">Transferase</keyword>
<dbReference type="InterPro" id="IPR015421">
    <property type="entry name" value="PyrdxlP-dep_Trfase_major"/>
</dbReference>
<accession>A0A6N7VI80</accession>
<dbReference type="InterPro" id="IPR000192">
    <property type="entry name" value="Aminotrans_V_dom"/>
</dbReference>
<comment type="subcellular location">
    <subcellularLocation>
        <location evidence="11">Cytoplasm</location>
    </subcellularLocation>
</comment>
<dbReference type="Pfam" id="PF00266">
    <property type="entry name" value="Aminotran_5"/>
    <property type="match status" value="1"/>
</dbReference>
<dbReference type="GO" id="GO:0004648">
    <property type="term" value="F:O-phospho-L-serine:2-oxoglutarate aminotransferase activity"/>
    <property type="evidence" value="ECO:0007669"/>
    <property type="project" value="UniProtKB-UniRule"/>
</dbReference>
<evidence type="ECO:0000259" key="12">
    <source>
        <dbReference type="Pfam" id="PF00266"/>
    </source>
</evidence>
<comment type="catalytic activity">
    <reaction evidence="9 11">
        <text>4-(phosphooxy)-L-threonine + 2-oxoglutarate = (R)-3-hydroxy-2-oxo-4-phosphooxybutanoate + L-glutamate</text>
        <dbReference type="Rhea" id="RHEA:16573"/>
        <dbReference type="ChEBI" id="CHEBI:16810"/>
        <dbReference type="ChEBI" id="CHEBI:29985"/>
        <dbReference type="ChEBI" id="CHEBI:58452"/>
        <dbReference type="ChEBI" id="CHEBI:58538"/>
        <dbReference type="EC" id="2.6.1.52"/>
    </reaction>
</comment>
<evidence type="ECO:0000313" key="14">
    <source>
        <dbReference type="Proteomes" id="UP000441455"/>
    </source>
</evidence>
<dbReference type="Gene3D" id="3.90.1150.10">
    <property type="entry name" value="Aspartate Aminotransferase, domain 1"/>
    <property type="match status" value="1"/>
</dbReference>
<evidence type="ECO:0000256" key="6">
    <source>
        <dbReference type="ARBA" id="ARBA00022679"/>
    </source>
</evidence>
<protein>
    <recommendedName>
        <fullName evidence="11">Phosphoserine aminotransferase</fullName>
        <ecNumber evidence="11">2.6.1.52</ecNumber>
    </recommendedName>
    <alternativeName>
        <fullName evidence="11">Phosphohydroxythreonine aminotransferase</fullName>
        <shortName evidence="11">PSAT</shortName>
    </alternativeName>
</protein>
<evidence type="ECO:0000256" key="1">
    <source>
        <dbReference type="ARBA" id="ARBA00003483"/>
    </source>
</evidence>
<evidence type="ECO:0000256" key="3">
    <source>
        <dbReference type="ARBA" id="ARBA00006904"/>
    </source>
</evidence>
<dbReference type="InterPro" id="IPR015422">
    <property type="entry name" value="PyrdxlP-dep_Trfase_small"/>
</dbReference>
<dbReference type="PANTHER" id="PTHR43247:SF1">
    <property type="entry name" value="PHOSPHOSERINE AMINOTRANSFERASE"/>
    <property type="match status" value="1"/>
</dbReference>
<name>A0A6N7VI80_ACIFE</name>
<feature type="modified residue" description="N6-(pyridoxal phosphate)lysine" evidence="11">
    <location>
        <position position="196"/>
    </location>
</feature>
<feature type="binding site" evidence="11">
    <location>
        <position position="102"/>
    </location>
    <ligand>
        <name>pyridoxal 5'-phosphate</name>
        <dbReference type="ChEBI" id="CHEBI:597326"/>
    </ligand>
</feature>
<dbReference type="GO" id="GO:0005737">
    <property type="term" value="C:cytoplasm"/>
    <property type="evidence" value="ECO:0007669"/>
    <property type="project" value="UniProtKB-SubCell"/>
</dbReference>
<keyword evidence="8 11" id="KW-0718">Serine biosynthesis</keyword>
<dbReference type="FunFam" id="3.90.1150.10:FF:000006">
    <property type="entry name" value="Phosphoserine aminotransferase"/>
    <property type="match status" value="1"/>
</dbReference>
<proteinExistence type="inferred from homology"/>
<keyword evidence="4 11" id="KW-0032">Aminotransferase</keyword>
<dbReference type="NCBIfam" id="TIGR01364">
    <property type="entry name" value="serC_1"/>
    <property type="match status" value="1"/>
</dbReference>
<dbReference type="FunFam" id="3.40.640.10:FF:000010">
    <property type="entry name" value="Phosphoserine aminotransferase"/>
    <property type="match status" value="1"/>
</dbReference>
<sequence length="361" mass="40166">MGRIFNFGAGPSMMPLPVLEQAQRELLDYKGSGMSMLEISHRSPLFEEVNDQAQDHIKKLLGMDDSWSVMFMGGGATLQFSMIPMNFLTPGKTAAYAITSTFSEKAIKEAHKVGNAVEVYSSKATGLDRVPRPEELVLPDNCAYLHLTGNCTAEGLEYFDYPDTGDVPLIVDMSSDILSRPIPLDKFSLIYNGAQKNIGPAGVTVVMAKKDFLKGRDPQLPIMMNYETYADHDSTYNTPPVFGIYLVDLMSQWLLDQGGLEKVEQRNIAKARKVYDVLDAHPDFYKGHAQKDSRSLMNVTFNLPSKDLEGKFVEEAKARGMAGLKGHRAVGGIRASIYNAMPLEGVQKLVDFMEDFWKKNR</sequence>
<evidence type="ECO:0000256" key="9">
    <source>
        <dbReference type="ARBA" id="ARBA00047630"/>
    </source>
</evidence>
<dbReference type="Gene3D" id="3.40.640.10">
    <property type="entry name" value="Type I PLP-dependent aspartate aminotransferase-like (Major domain)"/>
    <property type="match status" value="1"/>
</dbReference>
<comment type="similarity">
    <text evidence="3 11">Belongs to the class-V pyridoxal-phosphate-dependent aminotransferase family. SerC subfamily.</text>
</comment>
<dbReference type="InterPro" id="IPR022278">
    <property type="entry name" value="Pser_aminoTfrase"/>
</dbReference>
<feature type="binding site" evidence="11">
    <location>
        <position position="195"/>
    </location>
    <ligand>
        <name>pyridoxal 5'-phosphate</name>
        <dbReference type="ChEBI" id="CHEBI:597326"/>
    </ligand>
</feature>
<dbReference type="InterPro" id="IPR015424">
    <property type="entry name" value="PyrdxlP-dep_Trfase"/>
</dbReference>
<comment type="subunit">
    <text evidence="11">Homodimer.</text>
</comment>
<dbReference type="GO" id="GO:0006564">
    <property type="term" value="P:L-serine biosynthetic process"/>
    <property type="evidence" value="ECO:0007669"/>
    <property type="project" value="UniProtKB-UniRule"/>
</dbReference>
<keyword evidence="11" id="KW-0963">Cytoplasm</keyword>
<feature type="domain" description="Aminotransferase class V" evidence="12">
    <location>
        <begin position="4"/>
        <end position="349"/>
    </location>
</feature>
<dbReference type="PIRSF" id="PIRSF000525">
    <property type="entry name" value="SerC"/>
    <property type="match status" value="1"/>
</dbReference>
<feature type="binding site" evidence="11">
    <location>
        <position position="172"/>
    </location>
    <ligand>
        <name>pyridoxal 5'-phosphate</name>
        <dbReference type="ChEBI" id="CHEBI:597326"/>
    </ligand>
</feature>
<dbReference type="HAMAP" id="MF_00160">
    <property type="entry name" value="SerC_aminotrans_5"/>
    <property type="match status" value="1"/>
</dbReference>
<feature type="binding site" evidence="11">
    <location>
        <begin position="237"/>
        <end position="238"/>
    </location>
    <ligand>
        <name>pyridoxal 5'-phosphate</name>
        <dbReference type="ChEBI" id="CHEBI:597326"/>
    </ligand>
</feature>
<comment type="caution">
    <text evidence="11">Lacks conserved residue(s) required for the propagation of feature annotation.</text>
</comment>
<organism evidence="13 14">
    <name type="scientific">Acidaminococcus fermentans</name>
    <dbReference type="NCBI Taxonomy" id="905"/>
    <lineage>
        <taxon>Bacteria</taxon>
        <taxon>Bacillati</taxon>
        <taxon>Bacillota</taxon>
        <taxon>Negativicutes</taxon>
        <taxon>Acidaminococcales</taxon>
        <taxon>Acidaminococcaceae</taxon>
        <taxon>Acidaminococcus</taxon>
    </lineage>
</organism>
<dbReference type="AlphaFoldDB" id="A0A6N7VI80"/>
<keyword evidence="7 11" id="KW-0663">Pyridoxal phosphate</keyword>
<comment type="caution">
    <text evidence="13">The sequence shown here is derived from an EMBL/GenBank/DDBJ whole genome shotgun (WGS) entry which is preliminary data.</text>
</comment>
<dbReference type="PANTHER" id="PTHR43247">
    <property type="entry name" value="PHOSPHOSERINE AMINOTRANSFERASE"/>
    <property type="match status" value="1"/>
</dbReference>
<evidence type="ECO:0000256" key="7">
    <source>
        <dbReference type="ARBA" id="ARBA00022898"/>
    </source>
</evidence>
<dbReference type="UniPathway" id="UPA00135">
    <property type="reaction ID" value="UER00197"/>
</dbReference>
<comment type="function">
    <text evidence="1 11">Catalyzes the reversible conversion of 3-phosphohydroxypyruvate to phosphoserine and of 3-hydroxy-2-oxo-4-phosphonooxybutanoate to phosphohydroxythreonine.</text>
</comment>
<dbReference type="SUPFAM" id="SSF53383">
    <property type="entry name" value="PLP-dependent transferases"/>
    <property type="match status" value="1"/>
</dbReference>
<evidence type="ECO:0000256" key="5">
    <source>
        <dbReference type="ARBA" id="ARBA00022605"/>
    </source>
</evidence>
<comment type="pathway">
    <text evidence="2 11">Amino-acid biosynthesis; L-serine biosynthesis; L-serine from 3-phospho-D-glycerate: step 2/3.</text>
</comment>
<dbReference type="EC" id="2.6.1.52" evidence="11"/>
<dbReference type="NCBIfam" id="NF003764">
    <property type="entry name" value="PRK05355.1"/>
    <property type="match status" value="1"/>
</dbReference>
<evidence type="ECO:0000256" key="8">
    <source>
        <dbReference type="ARBA" id="ARBA00023299"/>
    </source>
</evidence>
<dbReference type="GO" id="GO:0030170">
    <property type="term" value="F:pyridoxal phosphate binding"/>
    <property type="evidence" value="ECO:0007669"/>
    <property type="project" value="UniProtKB-UniRule"/>
</dbReference>
<evidence type="ECO:0000256" key="4">
    <source>
        <dbReference type="ARBA" id="ARBA00022576"/>
    </source>
</evidence>
<dbReference type="RefSeq" id="WP_154487589.1">
    <property type="nucleotide sequence ID" value="NZ_VULN01000002.1"/>
</dbReference>
<evidence type="ECO:0000256" key="10">
    <source>
        <dbReference type="ARBA" id="ARBA00049007"/>
    </source>
</evidence>
<feature type="binding site" evidence="11">
    <location>
        <position position="152"/>
    </location>
    <ligand>
        <name>pyridoxal 5'-phosphate</name>
        <dbReference type="ChEBI" id="CHEBI:597326"/>
    </ligand>
</feature>
<comment type="catalytic activity">
    <reaction evidence="10 11">
        <text>O-phospho-L-serine + 2-oxoglutarate = 3-phosphooxypyruvate + L-glutamate</text>
        <dbReference type="Rhea" id="RHEA:14329"/>
        <dbReference type="ChEBI" id="CHEBI:16810"/>
        <dbReference type="ChEBI" id="CHEBI:18110"/>
        <dbReference type="ChEBI" id="CHEBI:29985"/>
        <dbReference type="ChEBI" id="CHEBI:57524"/>
        <dbReference type="EC" id="2.6.1.52"/>
    </reaction>
</comment>
<dbReference type="EMBL" id="VULN01000002">
    <property type="protein sequence ID" value="MSS81339.1"/>
    <property type="molecule type" value="Genomic_DNA"/>
</dbReference>
<reference evidence="13 14" key="1">
    <citation type="submission" date="2019-08" db="EMBL/GenBank/DDBJ databases">
        <title>In-depth cultivation of the pig gut microbiome towards novel bacterial diversity and tailored functional studies.</title>
        <authorList>
            <person name="Wylensek D."/>
            <person name="Hitch T.C.A."/>
            <person name="Clavel T."/>
        </authorList>
    </citation>
    <scope>NUCLEOTIDE SEQUENCE [LARGE SCALE GENOMIC DNA]</scope>
    <source>
        <strain evidence="13 14">WCA-389-WT-5B</strain>
    </source>
</reference>
<dbReference type="Proteomes" id="UP000441455">
    <property type="component" value="Unassembled WGS sequence"/>
</dbReference>
<comment type="cofactor">
    <cofactor evidence="11">
        <name>pyridoxal 5'-phosphate</name>
        <dbReference type="ChEBI" id="CHEBI:597326"/>
    </cofactor>
    <text evidence="11">Binds 1 pyridoxal phosphate per subunit.</text>
</comment>
<feature type="binding site" evidence="11">
    <location>
        <position position="42"/>
    </location>
    <ligand>
        <name>L-glutamate</name>
        <dbReference type="ChEBI" id="CHEBI:29985"/>
    </ligand>
</feature>
<evidence type="ECO:0000256" key="11">
    <source>
        <dbReference type="HAMAP-Rule" id="MF_00160"/>
    </source>
</evidence>
<gene>
    <name evidence="11 13" type="primary">serC</name>
    <name evidence="13" type="ORF">FX155_01710</name>
</gene>
<keyword evidence="5 11" id="KW-0028">Amino-acid biosynthesis</keyword>
<feature type="binding site" evidence="11">
    <location>
        <begin position="76"/>
        <end position="77"/>
    </location>
    <ligand>
        <name>pyridoxal 5'-phosphate</name>
        <dbReference type="ChEBI" id="CHEBI:597326"/>
    </ligand>
</feature>